<organism evidence="4 5">
    <name type="scientific">Desulfoferula mesophila</name>
    <dbReference type="NCBI Taxonomy" id="3058419"/>
    <lineage>
        <taxon>Bacteria</taxon>
        <taxon>Pseudomonadati</taxon>
        <taxon>Thermodesulfobacteriota</taxon>
        <taxon>Desulfarculia</taxon>
        <taxon>Desulfarculales</taxon>
        <taxon>Desulfarculaceae</taxon>
        <taxon>Desulfoferula</taxon>
    </lineage>
</organism>
<comment type="subcellular location">
    <subcellularLocation>
        <location evidence="2">Cytoplasm</location>
    </subcellularLocation>
</comment>
<accession>A0AAU9EBV5</accession>
<sequence>MGTRRTKRLGNLILAELGALMARRVKDPRVAAVNLTAVDVAPDLSQAKVFFSVLDPAKSGEALAGLNAAAGFLRRELAATLRLKTMPRLVPVYDDSLIKGAHLDQVIRQARAQDEANAQARDEDEPEEAT</sequence>
<keyword evidence="1 2" id="KW-0690">Ribosome biogenesis</keyword>
<dbReference type="RefSeq" id="WP_338605729.1">
    <property type="nucleotide sequence ID" value="NZ_AP028679.1"/>
</dbReference>
<dbReference type="InterPro" id="IPR015946">
    <property type="entry name" value="KH_dom-like_a/b"/>
</dbReference>
<dbReference type="Proteomes" id="UP001366166">
    <property type="component" value="Chromosome"/>
</dbReference>
<keyword evidence="2" id="KW-0963">Cytoplasm</keyword>
<dbReference type="HAMAP" id="MF_00003">
    <property type="entry name" value="RbfA"/>
    <property type="match status" value="1"/>
</dbReference>
<dbReference type="GO" id="GO:0030490">
    <property type="term" value="P:maturation of SSU-rRNA"/>
    <property type="evidence" value="ECO:0007669"/>
    <property type="project" value="UniProtKB-UniRule"/>
</dbReference>
<dbReference type="InterPro" id="IPR023799">
    <property type="entry name" value="RbfA_dom_sf"/>
</dbReference>
<dbReference type="GO" id="GO:0005829">
    <property type="term" value="C:cytosol"/>
    <property type="evidence" value="ECO:0007669"/>
    <property type="project" value="TreeGrafter"/>
</dbReference>
<dbReference type="Gene3D" id="3.30.300.20">
    <property type="match status" value="1"/>
</dbReference>
<dbReference type="Pfam" id="PF02033">
    <property type="entry name" value="RBFA"/>
    <property type="match status" value="1"/>
</dbReference>
<keyword evidence="5" id="KW-1185">Reference proteome</keyword>
<feature type="region of interest" description="Disordered" evidence="3">
    <location>
        <begin position="111"/>
        <end position="130"/>
    </location>
</feature>
<comment type="similarity">
    <text evidence="2">Belongs to the RbfA family.</text>
</comment>
<evidence type="ECO:0000256" key="3">
    <source>
        <dbReference type="SAM" id="MobiDB-lite"/>
    </source>
</evidence>
<evidence type="ECO:0000313" key="5">
    <source>
        <dbReference type="Proteomes" id="UP001366166"/>
    </source>
</evidence>
<dbReference type="EMBL" id="AP028679">
    <property type="protein sequence ID" value="BEQ14002.1"/>
    <property type="molecule type" value="Genomic_DNA"/>
</dbReference>
<evidence type="ECO:0000256" key="1">
    <source>
        <dbReference type="ARBA" id="ARBA00022517"/>
    </source>
</evidence>
<dbReference type="KEGG" id="dmp:FAK_10680"/>
<dbReference type="PANTHER" id="PTHR33515">
    <property type="entry name" value="RIBOSOME-BINDING FACTOR A, CHLOROPLASTIC-RELATED"/>
    <property type="match status" value="1"/>
</dbReference>
<dbReference type="SUPFAM" id="SSF89919">
    <property type="entry name" value="Ribosome-binding factor A, RbfA"/>
    <property type="match status" value="1"/>
</dbReference>
<comment type="function">
    <text evidence="2">One of several proteins that assist in the late maturation steps of the functional core of the 30S ribosomal subunit. Associates with free 30S ribosomal subunits (but not with 30S subunits that are part of 70S ribosomes or polysomes). Required for efficient processing of 16S rRNA. May interact with the 5'-terminal helix region of 16S rRNA.</text>
</comment>
<proteinExistence type="inferred from homology"/>
<dbReference type="NCBIfam" id="TIGR00082">
    <property type="entry name" value="rbfA"/>
    <property type="match status" value="1"/>
</dbReference>
<gene>
    <name evidence="2 4" type="primary">rbfA</name>
    <name evidence="4" type="ORF">FAK_10680</name>
</gene>
<dbReference type="AlphaFoldDB" id="A0AAU9EBV5"/>
<dbReference type="PANTHER" id="PTHR33515:SF1">
    <property type="entry name" value="RIBOSOME-BINDING FACTOR A, CHLOROPLASTIC-RELATED"/>
    <property type="match status" value="1"/>
</dbReference>
<name>A0AAU9EBV5_9BACT</name>
<evidence type="ECO:0000256" key="2">
    <source>
        <dbReference type="HAMAP-Rule" id="MF_00003"/>
    </source>
</evidence>
<evidence type="ECO:0000313" key="4">
    <source>
        <dbReference type="EMBL" id="BEQ14002.1"/>
    </source>
</evidence>
<dbReference type="GO" id="GO:0043024">
    <property type="term" value="F:ribosomal small subunit binding"/>
    <property type="evidence" value="ECO:0007669"/>
    <property type="project" value="TreeGrafter"/>
</dbReference>
<reference evidence="5" key="1">
    <citation type="journal article" date="2023" name="Arch. Microbiol.">
        <title>Desulfoferula mesophilus gen. nov. sp. nov., a mesophilic sulfate-reducing bacterium isolated from a brackish lake sediment.</title>
        <authorList>
            <person name="Watanabe T."/>
            <person name="Yabe T."/>
            <person name="Tsuji J.M."/>
            <person name="Fukui M."/>
        </authorList>
    </citation>
    <scope>NUCLEOTIDE SEQUENCE [LARGE SCALE GENOMIC DNA]</scope>
    <source>
        <strain evidence="5">12FAK</strain>
    </source>
</reference>
<comment type="subunit">
    <text evidence="2">Monomer. Binds 30S ribosomal subunits, but not 50S ribosomal subunits or 70S ribosomes.</text>
</comment>
<protein>
    <recommendedName>
        <fullName evidence="2">Ribosome-binding factor A</fullName>
    </recommendedName>
</protein>
<dbReference type="InterPro" id="IPR000238">
    <property type="entry name" value="RbfA"/>
</dbReference>